<feature type="chain" id="PRO_5028895261" evidence="2">
    <location>
        <begin position="22"/>
        <end position="209"/>
    </location>
</feature>
<evidence type="ECO:0000313" key="3">
    <source>
        <dbReference type="EMBL" id="CAD2213971.1"/>
    </source>
</evidence>
<keyword evidence="1" id="KW-0472">Membrane</keyword>
<organism evidence="3 4">
    <name type="scientific">Angomonas deanei</name>
    <dbReference type="NCBI Taxonomy" id="59799"/>
    <lineage>
        <taxon>Eukaryota</taxon>
        <taxon>Discoba</taxon>
        <taxon>Euglenozoa</taxon>
        <taxon>Kinetoplastea</taxon>
        <taxon>Metakinetoplastina</taxon>
        <taxon>Trypanosomatida</taxon>
        <taxon>Trypanosomatidae</taxon>
        <taxon>Strigomonadinae</taxon>
        <taxon>Angomonas</taxon>
    </lineage>
</organism>
<accession>A0A7G2C461</accession>
<dbReference type="VEuPathDB" id="TriTrypDB:ADEAN_000141500"/>
<reference evidence="3 4" key="1">
    <citation type="submission" date="2020-08" db="EMBL/GenBank/DDBJ databases">
        <authorList>
            <person name="Newling K."/>
            <person name="Davey J."/>
            <person name="Forrester S."/>
        </authorList>
    </citation>
    <scope>NUCLEOTIDE SEQUENCE [LARGE SCALE GENOMIC DNA]</scope>
    <source>
        <strain evidence="4">Crithidia deanei Carvalho (ATCC PRA-265)</strain>
    </source>
</reference>
<name>A0A7G2C461_9TRYP</name>
<dbReference type="AlphaFoldDB" id="A0A7G2C461"/>
<keyword evidence="1" id="KW-0812">Transmembrane</keyword>
<dbReference type="EMBL" id="LR877146">
    <property type="protein sequence ID" value="CAD2213971.1"/>
    <property type="molecule type" value="Genomic_DNA"/>
</dbReference>
<proteinExistence type="predicted"/>
<evidence type="ECO:0000256" key="2">
    <source>
        <dbReference type="SAM" id="SignalP"/>
    </source>
</evidence>
<dbReference type="Gene3D" id="3.80.10.10">
    <property type="entry name" value="Ribonuclease Inhibitor"/>
    <property type="match status" value="1"/>
</dbReference>
<evidence type="ECO:0000256" key="1">
    <source>
        <dbReference type="SAM" id="Phobius"/>
    </source>
</evidence>
<feature type="signal peptide" evidence="2">
    <location>
        <begin position="1"/>
        <end position="21"/>
    </location>
</feature>
<gene>
    <name evidence="3" type="ORF">ADEAN_000141500</name>
</gene>
<keyword evidence="2" id="KW-0732">Signal</keyword>
<sequence>MYAVQSLLLLCALLLAGIVRGDGPLEKQCKETASVEKDVLEFMDDLMEQFSSLKSKWNGRDCDVCQYPSVICAGGPKKKDMKVAFQLAGQKLSGRQFPTLESSTIVGLDLSHNKDLSFPVSKLFEEKKASLEYLDVSHTGVTGLLNCWGTRLTVLKRKGNDKLKTVGCGGLVYADGTAATARTVLSFVCLLVSLVGLFSLFRYVVQWRM</sequence>
<feature type="transmembrane region" description="Helical" evidence="1">
    <location>
        <begin position="184"/>
        <end position="205"/>
    </location>
</feature>
<protein>
    <submittedName>
        <fullName evidence="3">Uncharacterized protein</fullName>
    </submittedName>
</protein>
<dbReference type="InterPro" id="IPR032675">
    <property type="entry name" value="LRR_dom_sf"/>
</dbReference>
<dbReference type="Proteomes" id="UP000515908">
    <property type="component" value="Chromosome 02"/>
</dbReference>
<evidence type="ECO:0000313" key="4">
    <source>
        <dbReference type="Proteomes" id="UP000515908"/>
    </source>
</evidence>
<keyword evidence="1" id="KW-1133">Transmembrane helix</keyword>
<keyword evidence="4" id="KW-1185">Reference proteome</keyword>